<dbReference type="Gene3D" id="1.10.3990.20">
    <property type="entry name" value="protein bp1543"/>
    <property type="match status" value="1"/>
</dbReference>
<dbReference type="InterPro" id="IPR038268">
    <property type="entry name" value="RHH_sf"/>
</dbReference>
<proteinExistence type="predicted"/>
<organism evidence="2 3">
    <name type="scientific">Rhizobium metallidurans</name>
    <dbReference type="NCBI Taxonomy" id="1265931"/>
    <lineage>
        <taxon>Bacteria</taxon>
        <taxon>Pseudomonadati</taxon>
        <taxon>Pseudomonadota</taxon>
        <taxon>Alphaproteobacteria</taxon>
        <taxon>Hyphomicrobiales</taxon>
        <taxon>Rhizobiaceae</taxon>
        <taxon>Rhizobium/Agrobacterium group</taxon>
        <taxon>Rhizobium</taxon>
    </lineage>
</organism>
<dbReference type="GO" id="GO:0003677">
    <property type="term" value="F:DNA binding"/>
    <property type="evidence" value="ECO:0007669"/>
    <property type="project" value="UniProtKB-KW"/>
</dbReference>
<dbReference type="EMBL" id="JACIDW010000010">
    <property type="protein sequence ID" value="MBB3965528.1"/>
    <property type="molecule type" value="Genomic_DNA"/>
</dbReference>
<accession>A0A7W6GBC4</accession>
<gene>
    <name evidence="2" type="ORF">GGQ67_003201</name>
</gene>
<protein>
    <submittedName>
        <fullName evidence="2">Putative DNA-binding ribbon-helix-helix protein</fullName>
    </submittedName>
</protein>
<reference evidence="2 3" key="1">
    <citation type="submission" date="2020-08" db="EMBL/GenBank/DDBJ databases">
        <title>Genomic Encyclopedia of Type Strains, Phase IV (KMG-IV): sequencing the most valuable type-strain genomes for metagenomic binning, comparative biology and taxonomic classification.</title>
        <authorList>
            <person name="Goeker M."/>
        </authorList>
    </citation>
    <scope>NUCLEOTIDE SEQUENCE [LARGE SCALE GENOMIC DNA]</scope>
    <source>
        <strain evidence="2 3">DSM 26575</strain>
    </source>
</reference>
<dbReference type="Pfam" id="PF13467">
    <property type="entry name" value="RHH_4"/>
    <property type="match status" value="1"/>
</dbReference>
<evidence type="ECO:0000313" key="2">
    <source>
        <dbReference type="EMBL" id="MBB3965528.1"/>
    </source>
</evidence>
<name>A0A7W6GBC4_9HYPH</name>
<dbReference type="AlphaFoldDB" id="A0A7W6GBC4"/>
<comment type="caution">
    <text evidence="2">The sequence shown here is derived from an EMBL/GenBank/DDBJ whole genome shotgun (WGS) entry which is preliminary data.</text>
</comment>
<keyword evidence="3" id="KW-1185">Reference proteome</keyword>
<dbReference type="Proteomes" id="UP000582090">
    <property type="component" value="Unassembled WGS sequence"/>
</dbReference>
<sequence>MLIVKPGANDASDLEPTDEQLPAIDAEEIEPRFRAVAGRGGERRGIRLERIYWDGLGRMSASGKMSTADLVHYTASQMPESGNLASLLRVLSLKWALCRLDTVEDISSLANVNAIIQASPSPAILLTHEKKVQLFNDAFLSMLRQRLPLGDLAQLTKSLRFSIDTQIEEAIATLSRNKGKTLATGFTITVGTQSMKGQINLALAPTHEKSMLIGYISRY</sequence>
<evidence type="ECO:0000313" key="3">
    <source>
        <dbReference type="Proteomes" id="UP000582090"/>
    </source>
</evidence>
<dbReference type="InterPro" id="IPR027373">
    <property type="entry name" value="RHH_dom"/>
</dbReference>
<dbReference type="RefSeq" id="WP_183901080.1">
    <property type="nucleotide sequence ID" value="NZ_JACIDW010000010.1"/>
</dbReference>
<keyword evidence="2" id="KW-0238">DNA-binding</keyword>
<evidence type="ECO:0000259" key="1">
    <source>
        <dbReference type="Pfam" id="PF13467"/>
    </source>
</evidence>
<feature type="domain" description="Ribbon-helix-helix" evidence="1">
    <location>
        <begin position="41"/>
        <end position="95"/>
    </location>
</feature>